<dbReference type="Proteomes" id="UP000245590">
    <property type="component" value="Unassembled WGS sequence"/>
</dbReference>
<organism evidence="1 2">
    <name type="scientific">Brachybacterium endophyticum</name>
    <dbReference type="NCBI Taxonomy" id="2182385"/>
    <lineage>
        <taxon>Bacteria</taxon>
        <taxon>Bacillati</taxon>
        <taxon>Actinomycetota</taxon>
        <taxon>Actinomycetes</taxon>
        <taxon>Micrococcales</taxon>
        <taxon>Dermabacteraceae</taxon>
        <taxon>Brachybacterium</taxon>
    </lineage>
</organism>
<protein>
    <submittedName>
        <fullName evidence="1">Polyketide cyclase</fullName>
    </submittedName>
</protein>
<dbReference type="RefSeq" id="WP_109275942.1">
    <property type="nucleotide sequence ID" value="NZ_QFKX01000003.1"/>
</dbReference>
<dbReference type="AlphaFoldDB" id="A0A2U2RK61"/>
<evidence type="ECO:0000313" key="1">
    <source>
        <dbReference type="EMBL" id="PWH06195.1"/>
    </source>
</evidence>
<dbReference type="OrthoDB" id="6624781at2"/>
<dbReference type="InterPro" id="IPR023393">
    <property type="entry name" value="START-like_dom_sf"/>
</dbReference>
<gene>
    <name evidence="1" type="ORF">DEO23_10395</name>
</gene>
<keyword evidence="2" id="KW-1185">Reference proteome</keyword>
<accession>A0A2U2RK61</accession>
<proteinExistence type="predicted"/>
<comment type="caution">
    <text evidence="1">The sequence shown here is derived from an EMBL/GenBank/DDBJ whole genome shotgun (WGS) entry which is preliminary data.</text>
</comment>
<dbReference type="Gene3D" id="3.30.530.20">
    <property type="match status" value="1"/>
</dbReference>
<reference evidence="1 2" key="1">
    <citation type="submission" date="2018-05" db="EMBL/GenBank/DDBJ databases">
        <title>Brachybacterium sp. M1HQ-2T, whole genome shotgun sequence.</title>
        <authorList>
            <person name="Tuo L."/>
        </authorList>
    </citation>
    <scope>NUCLEOTIDE SEQUENCE [LARGE SCALE GENOMIC DNA]</scope>
    <source>
        <strain evidence="1 2">M1HQ-2</strain>
    </source>
</reference>
<dbReference type="SUPFAM" id="SSF55961">
    <property type="entry name" value="Bet v1-like"/>
    <property type="match status" value="1"/>
</dbReference>
<sequence>MTTNETSISVSRIIDAAPKEIFAILSLPARHHEFDGSGFVRNAEDTERITKVGEQFVMNMEGEHMGGEYKMYNHVTAFDDGKMIGWKPANEDAKDDPKGWEWLYTLEPEGSDSTRVTLTYDWSDVTDKDLLHIFPLVSEEQLEQSLKDLAGAVAGS</sequence>
<dbReference type="CDD" id="cd07825">
    <property type="entry name" value="SRPBCC_7"/>
    <property type="match status" value="1"/>
</dbReference>
<evidence type="ECO:0000313" key="2">
    <source>
        <dbReference type="Proteomes" id="UP000245590"/>
    </source>
</evidence>
<name>A0A2U2RK61_9MICO</name>
<dbReference type="EMBL" id="QFKX01000003">
    <property type="protein sequence ID" value="PWH06195.1"/>
    <property type="molecule type" value="Genomic_DNA"/>
</dbReference>